<dbReference type="InterPro" id="IPR025314">
    <property type="entry name" value="DUF4219"/>
</dbReference>
<proteinExistence type="predicted"/>
<protein>
    <recommendedName>
        <fullName evidence="1">DUF4219 domain-containing protein</fullName>
    </recommendedName>
</protein>
<sequence>MSGFSSIAPPSFNGDNYPVWVVKMRSFLKAMNLWESVESDADPTPLGSDPTLAQIKKYEEDKAKKHKALTCVGSSSNAQNSIEDSTLDVDSTIDSSILKTKSLAENLDVATSISKMENRRLVFEGLSEAFVTEDLKVGEREPEGFGLTLFKVLHSPLFKNKENK</sequence>
<keyword evidence="3" id="KW-1185">Reference proteome</keyword>
<accession>A0A6A6LGT5</accession>
<evidence type="ECO:0000313" key="2">
    <source>
        <dbReference type="EMBL" id="KAF2299226.1"/>
    </source>
</evidence>
<organism evidence="2 3">
    <name type="scientific">Hevea brasiliensis</name>
    <name type="common">Para rubber tree</name>
    <name type="synonym">Siphonia brasiliensis</name>
    <dbReference type="NCBI Taxonomy" id="3981"/>
    <lineage>
        <taxon>Eukaryota</taxon>
        <taxon>Viridiplantae</taxon>
        <taxon>Streptophyta</taxon>
        <taxon>Embryophyta</taxon>
        <taxon>Tracheophyta</taxon>
        <taxon>Spermatophyta</taxon>
        <taxon>Magnoliopsida</taxon>
        <taxon>eudicotyledons</taxon>
        <taxon>Gunneridae</taxon>
        <taxon>Pentapetalae</taxon>
        <taxon>rosids</taxon>
        <taxon>fabids</taxon>
        <taxon>Malpighiales</taxon>
        <taxon>Euphorbiaceae</taxon>
        <taxon>Crotonoideae</taxon>
        <taxon>Micrandreae</taxon>
        <taxon>Hevea</taxon>
    </lineage>
</organism>
<feature type="domain" description="DUF4219" evidence="1">
    <location>
        <begin position="12"/>
        <end position="38"/>
    </location>
</feature>
<evidence type="ECO:0000313" key="3">
    <source>
        <dbReference type="Proteomes" id="UP000467840"/>
    </source>
</evidence>
<reference evidence="2 3" key="1">
    <citation type="journal article" date="2020" name="Mol. Plant">
        <title>The Chromosome-Based Rubber Tree Genome Provides New Insights into Spurge Genome Evolution and Rubber Biosynthesis.</title>
        <authorList>
            <person name="Liu J."/>
            <person name="Shi C."/>
            <person name="Shi C.C."/>
            <person name="Li W."/>
            <person name="Zhang Q.J."/>
            <person name="Zhang Y."/>
            <person name="Li K."/>
            <person name="Lu H.F."/>
            <person name="Shi C."/>
            <person name="Zhu S.T."/>
            <person name="Xiao Z.Y."/>
            <person name="Nan H."/>
            <person name="Yue Y."/>
            <person name="Zhu X.G."/>
            <person name="Wu Y."/>
            <person name="Hong X.N."/>
            <person name="Fan G.Y."/>
            <person name="Tong Y."/>
            <person name="Zhang D."/>
            <person name="Mao C.L."/>
            <person name="Liu Y.L."/>
            <person name="Hao S.J."/>
            <person name="Liu W.Q."/>
            <person name="Lv M.Q."/>
            <person name="Zhang H.B."/>
            <person name="Liu Y."/>
            <person name="Hu-Tang G.R."/>
            <person name="Wang J.P."/>
            <person name="Wang J.H."/>
            <person name="Sun Y.H."/>
            <person name="Ni S.B."/>
            <person name="Chen W.B."/>
            <person name="Zhang X.C."/>
            <person name="Jiao Y.N."/>
            <person name="Eichler E.E."/>
            <person name="Li G.H."/>
            <person name="Liu X."/>
            <person name="Gao L.Z."/>
        </authorList>
    </citation>
    <scope>NUCLEOTIDE SEQUENCE [LARGE SCALE GENOMIC DNA]</scope>
    <source>
        <strain evidence="3">cv. GT1</strain>
        <tissue evidence="2">Leaf</tissue>
    </source>
</reference>
<dbReference type="PANTHER" id="PTHR35317">
    <property type="entry name" value="OS04G0629600 PROTEIN"/>
    <property type="match status" value="1"/>
</dbReference>
<dbReference type="AlphaFoldDB" id="A0A6A6LGT5"/>
<name>A0A6A6LGT5_HEVBR</name>
<dbReference type="Proteomes" id="UP000467840">
    <property type="component" value="Chromosome 1"/>
</dbReference>
<dbReference type="EMBL" id="JAAGAX010000011">
    <property type="protein sequence ID" value="KAF2299226.1"/>
    <property type="molecule type" value="Genomic_DNA"/>
</dbReference>
<evidence type="ECO:0000259" key="1">
    <source>
        <dbReference type="Pfam" id="PF13961"/>
    </source>
</evidence>
<dbReference type="Pfam" id="PF13961">
    <property type="entry name" value="DUF4219"/>
    <property type="match status" value="1"/>
</dbReference>
<dbReference type="PANTHER" id="PTHR35317:SF31">
    <property type="entry name" value="DUF4219 DOMAIN-CONTAINING PROTEIN"/>
    <property type="match status" value="1"/>
</dbReference>
<comment type="caution">
    <text evidence="2">The sequence shown here is derived from an EMBL/GenBank/DDBJ whole genome shotgun (WGS) entry which is preliminary data.</text>
</comment>
<gene>
    <name evidence="2" type="ORF">GH714_031026</name>
</gene>